<dbReference type="AlphaFoldDB" id="A0AAJ2ETD4"/>
<keyword evidence="2" id="KW-0812">Transmembrane</keyword>
<dbReference type="EMBL" id="JAVIZC010000001">
    <property type="protein sequence ID" value="MDR6100227.1"/>
    <property type="molecule type" value="Genomic_DNA"/>
</dbReference>
<dbReference type="Proteomes" id="UP001255601">
    <property type="component" value="Unassembled WGS sequence"/>
</dbReference>
<sequence length="100" mass="11145">MSKPYQRISSRPPVPRSHPHPGSHAHFVAAIRAVDPDRHPGCARHVLGFITQSAAQLLVTVTDIVIPGIAVIAIVAFTPEWLARFIERRIVPWADTSRRR</sequence>
<gene>
    <name evidence="3" type="ORF">QE369_000405</name>
</gene>
<proteinExistence type="predicted"/>
<evidence type="ECO:0000313" key="3">
    <source>
        <dbReference type="EMBL" id="MDR6100227.1"/>
    </source>
</evidence>
<reference evidence="3" key="1">
    <citation type="submission" date="2023-08" db="EMBL/GenBank/DDBJ databases">
        <title>Functional and genomic diversity of the sorghum phyllosphere microbiome.</title>
        <authorList>
            <person name="Shade A."/>
        </authorList>
    </citation>
    <scope>NUCLEOTIDE SEQUENCE</scope>
    <source>
        <strain evidence="3">SORGH_AS_0974</strain>
    </source>
</reference>
<feature type="transmembrane region" description="Helical" evidence="2">
    <location>
        <begin position="64"/>
        <end position="83"/>
    </location>
</feature>
<accession>A0AAJ2ETD4</accession>
<keyword evidence="2" id="KW-1133">Transmembrane helix</keyword>
<feature type="region of interest" description="Disordered" evidence="1">
    <location>
        <begin position="1"/>
        <end position="23"/>
    </location>
</feature>
<evidence type="ECO:0000313" key="4">
    <source>
        <dbReference type="Proteomes" id="UP001255601"/>
    </source>
</evidence>
<protein>
    <submittedName>
        <fullName evidence="3">Uncharacterized protein</fullName>
    </submittedName>
</protein>
<dbReference type="RefSeq" id="WP_309769348.1">
    <property type="nucleotide sequence ID" value="NZ_JAVIZC010000001.1"/>
</dbReference>
<evidence type="ECO:0000256" key="2">
    <source>
        <dbReference type="SAM" id="Phobius"/>
    </source>
</evidence>
<organism evidence="3 4">
    <name type="scientific">Agrobacterium larrymoorei</name>
    <dbReference type="NCBI Taxonomy" id="160699"/>
    <lineage>
        <taxon>Bacteria</taxon>
        <taxon>Pseudomonadati</taxon>
        <taxon>Pseudomonadota</taxon>
        <taxon>Alphaproteobacteria</taxon>
        <taxon>Hyphomicrobiales</taxon>
        <taxon>Rhizobiaceae</taxon>
        <taxon>Rhizobium/Agrobacterium group</taxon>
        <taxon>Agrobacterium</taxon>
    </lineage>
</organism>
<keyword evidence="2" id="KW-0472">Membrane</keyword>
<evidence type="ECO:0000256" key="1">
    <source>
        <dbReference type="SAM" id="MobiDB-lite"/>
    </source>
</evidence>
<name>A0AAJ2ETD4_9HYPH</name>
<comment type="caution">
    <text evidence="3">The sequence shown here is derived from an EMBL/GenBank/DDBJ whole genome shotgun (WGS) entry which is preliminary data.</text>
</comment>